<dbReference type="AlphaFoldDB" id="A0AAW0FCI6"/>
<organism evidence="2 3">
    <name type="scientific">Cerrena zonata</name>
    <dbReference type="NCBI Taxonomy" id="2478898"/>
    <lineage>
        <taxon>Eukaryota</taxon>
        <taxon>Fungi</taxon>
        <taxon>Dikarya</taxon>
        <taxon>Basidiomycota</taxon>
        <taxon>Agaricomycotina</taxon>
        <taxon>Agaricomycetes</taxon>
        <taxon>Polyporales</taxon>
        <taxon>Cerrenaceae</taxon>
        <taxon>Cerrena</taxon>
    </lineage>
</organism>
<accession>A0AAW0FCI6</accession>
<proteinExistence type="predicted"/>
<evidence type="ECO:0000313" key="3">
    <source>
        <dbReference type="Proteomes" id="UP001385951"/>
    </source>
</evidence>
<gene>
    <name evidence="2" type="ORF">QCA50_018904</name>
</gene>
<name>A0AAW0FCI6_9APHY</name>
<evidence type="ECO:0000313" key="2">
    <source>
        <dbReference type="EMBL" id="KAK7678111.1"/>
    </source>
</evidence>
<feature type="compositionally biased region" description="Low complexity" evidence="1">
    <location>
        <begin position="45"/>
        <end position="61"/>
    </location>
</feature>
<reference evidence="2 3" key="1">
    <citation type="submission" date="2022-09" db="EMBL/GenBank/DDBJ databases">
        <authorList>
            <person name="Palmer J.M."/>
        </authorList>
    </citation>
    <scope>NUCLEOTIDE SEQUENCE [LARGE SCALE GENOMIC DNA]</scope>
    <source>
        <strain evidence="2 3">DSM 7382</strain>
    </source>
</reference>
<keyword evidence="3" id="KW-1185">Reference proteome</keyword>
<feature type="region of interest" description="Disordered" evidence="1">
    <location>
        <begin position="1"/>
        <end position="94"/>
    </location>
</feature>
<dbReference type="EMBL" id="JASBNA010000077">
    <property type="protein sequence ID" value="KAK7678111.1"/>
    <property type="molecule type" value="Genomic_DNA"/>
</dbReference>
<comment type="caution">
    <text evidence="2">The sequence shown here is derived from an EMBL/GenBank/DDBJ whole genome shotgun (WGS) entry which is preliminary data.</text>
</comment>
<feature type="compositionally biased region" description="Acidic residues" evidence="1">
    <location>
        <begin position="79"/>
        <end position="90"/>
    </location>
</feature>
<protein>
    <submittedName>
        <fullName evidence="2">Uncharacterized protein</fullName>
    </submittedName>
</protein>
<dbReference type="Proteomes" id="UP001385951">
    <property type="component" value="Unassembled WGS sequence"/>
</dbReference>
<sequence>MLPGYTGDKTTGICIGSSPLASNPSPLGDDTPTVSPDAALATTMSTPTVPPRTHSSSPTPHQSHDDDLMPLPNPLPSRDDEDDEVYEEPFDDKAHKQLGNLSEFLANLILS</sequence>
<evidence type="ECO:0000256" key="1">
    <source>
        <dbReference type="SAM" id="MobiDB-lite"/>
    </source>
</evidence>